<reference evidence="2" key="1">
    <citation type="submission" date="2022-11" db="EMBL/GenBank/DDBJ databases">
        <title>Minimal conservation of predation-associated metabolite biosynthetic gene clusters underscores biosynthetic potential of Myxococcota including descriptions for ten novel species: Archangium lansinium sp. nov., Myxococcus landrumus sp. nov., Nannocystis bai.</title>
        <authorList>
            <person name="Ahearne A."/>
            <person name="Stevens C."/>
            <person name="Dowd S."/>
        </authorList>
    </citation>
    <scope>NUCLEOTIDE SEQUENCE</scope>
    <source>
        <strain evidence="2">Fl3</strain>
    </source>
</reference>
<accession>A0ABY7HCK2</accession>
<dbReference type="Proteomes" id="UP001164459">
    <property type="component" value="Chromosome"/>
</dbReference>
<evidence type="ECO:0000313" key="3">
    <source>
        <dbReference type="Proteomes" id="UP001164459"/>
    </source>
</evidence>
<organism evidence="2 3">
    <name type="scientific">Nannocystis punicea</name>
    <dbReference type="NCBI Taxonomy" id="2995304"/>
    <lineage>
        <taxon>Bacteria</taxon>
        <taxon>Pseudomonadati</taxon>
        <taxon>Myxococcota</taxon>
        <taxon>Polyangia</taxon>
        <taxon>Nannocystales</taxon>
        <taxon>Nannocystaceae</taxon>
        <taxon>Nannocystis</taxon>
    </lineage>
</organism>
<dbReference type="RefSeq" id="WP_269039279.1">
    <property type="nucleotide sequence ID" value="NZ_CP114040.1"/>
</dbReference>
<dbReference type="EMBL" id="CP114040">
    <property type="protein sequence ID" value="WAS96916.1"/>
    <property type="molecule type" value="Genomic_DNA"/>
</dbReference>
<dbReference type="InterPro" id="IPR027417">
    <property type="entry name" value="P-loop_NTPase"/>
</dbReference>
<dbReference type="SUPFAM" id="SSF48371">
    <property type="entry name" value="ARM repeat"/>
    <property type="match status" value="1"/>
</dbReference>
<proteinExistence type="predicted"/>
<gene>
    <name evidence="2" type="ORF">O0S08_12270</name>
</gene>
<dbReference type="Gene3D" id="3.40.50.300">
    <property type="entry name" value="P-loop containing nucleotide triphosphate hydrolases"/>
    <property type="match status" value="1"/>
</dbReference>
<dbReference type="SMART" id="SM00382">
    <property type="entry name" value="AAA"/>
    <property type="match status" value="1"/>
</dbReference>
<name>A0ABY7HCK2_9BACT</name>
<dbReference type="InterPro" id="IPR016024">
    <property type="entry name" value="ARM-type_fold"/>
</dbReference>
<protein>
    <recommendedName>
        <fullName evidence="1">AAA+ ATPase domain-containing protein</fullName>
    </recommendedName>
</protein>
<evidence type="ECO:0000259" key="1">
    <source>
        <dbReference type="SMART" id="SM00382"/>
    </source>
</evidence>
<feature type="domain" description="AAA+ ATPase" evidence="1">
    <location>
        <begin position="163"/>
        <end position="316"/>
    </location>
</feature>
<keyword evidence="3" id="KW-1185">Reference proteome</keyword>
<sequence length="1716" mass="189614">MDSSPIAEILPGVFLLADFAADGVARPRDDTLEQLAARLAGAGWRDAPRFLVANDDPALVAVRRADDERGRPLPWLPHEPWRHIIPVRSRTHLFVMQGIVDLGEPATGFFDKIRRSAASVTDFRGRIRSAEEIVELAVHGPLEQRSVYSRGSTNSWIVERVLAARRLLVLGRPGSGKSMLLRKLHHDLVAGEQRWYGPAVRLDARRVREGADLYSAIGAPLADVGRDEVVGALTTPGLRGSVWLLVDGLDELGALAREELLTQLRAWPGPVVATTRHLANTPSDFAACEVDDLDRRHVDALLKLEGREELIPPRETQWPRSVGHEIMPWTVMQTDLCRTPLGVGLLALPGTRPTDARARLLRNAIHHMLHAAEQSGRISPSVRRWCERKGLPMLGALAWRMLLRGRTTLTSEDLGALERSGQLGDEEADNLHALLEAGSFVQRVGPDAWEFTHKSFVEFCAAHYLADGSEQPVPLALLARLPDPGVQEVLLHLSALRRDVSDVLGHLLSHPEQPLTAASLAVRILLEREPGSVPIDLIVRALSRRLRLLTCLPGHVLPGRVHVEDDVRAAILRHAVGLRRERARLYAASHPDIQAWIAGEDVFEVPRYTDRDIHRSAMASWAEFLFRHLEPELSAPQLLRLTDGLELLGERERGPWAEELQPLLTREGPLAERARVAWLHGAPLHRALERLADLDEHRAGADVILLAVRRHGSPEQRKEALLRHQLSALSFSYRAPGDSPTSVSIHGRLRGLSSEHWLSLWEWAWTAGLLGAAYVASEEVQHLYASFLHDACGPARWRAILSRSNVDAKGAETANILCAALGDPFLPVRVEAWRRIIDGGIQAPKERLLSSLCSLEESERRLAWEYFTIDTPDLPLDLWLAILSTTPARPSDDERPPVPSLPAHDAAVQAHSERAYRALVRRAGEAVVTDPQVQALLAALERESVAAAARVVLDEIGDARMLPVVADVLVSGSVVQRRWAAARLPFIAWRQEDRALAWMTRAAVDPDPEVAQLAARYLARRRHNDDLSRPRAPTKVRAIAPDVADVAMTFVADAAAPGDELVDPITPKELGEYTHFDALWEVLGRATLRWQNFQDMPGFATEEGPEYIHELAGQAAAENAELRRAAIAAIRRLYRPDVHRSTVIADLRHPLRGYWALHLLADEPRAPDLLAGFSYGELACIRAARLLLGTDLASEAADRLAAALRAGLFTPPKPPERPYERPVAPVWPGLLGALGGLESLLRLIRSDAPEWVVKHALSFVEAHRGNLLKSATVAERQRAAIWARGMEDADPERTTTALHLLSVVGDADDARRWGARWMQALPDGSVACAALELIGRLGDAKSLPLLRHIAETTEGDNILVAALSAAAELGGPQEADWMYSLLHCPPPAARALQARADAWEQSDRRYDQRRQAAWAAGRSGLEAVDDADRPPFPRPFPHDLERWRGPCYRMVVRHGDRAQARVIARMLLGDRGAIRLFARHGRHPEHALLVFGALLHAPQDSVVPWQITGGGDEIYSDDTDVEVRQMVLGFAGTVDKEQVRRAFLEAAFWDESIEYHATELLGELGGPRPEDVPTLLRRLDDDPTSVLALALLSAVGIGEAEVVPCWRRHAVACWADEDTPTVGGDRWSRVRGLAELVRDQFLTDQEALRPFVLREFGAEVSAELPGAAATFRAVCDELVAALERRGNLELLEVALIRREPAEAVAMQLLRRTRPPA</sequence>
<evidence type="ECO:0000313" key="2">
    <source>
        <dbReference type="EMBL" id="WAS96916.1"/>
    </source>
</evidence>
<dbReference type="InterPro" id="IPR003593">
    <property type="entry name" value="AAA+_ATPase"/>
</dbReference>
<dbReference type="SUPFAM" id="SSF52540">
    <property type="entry name" value="P-loop containing nucleoside triphosphate hydrolases"/>
    <property type="match status" value="1"/>
</dbReference>